<evidence type="ECO:0000256" key="5">
    <source>
        <dbReference type="ARBA" id="ARBA00022989"/>
    </source>
</evidence>
<evidence type="ECO:0000256" key="4">
    <source>
        <dbReference type="ARBA" id="ARBA00022692"/>
    </source>
</evidence>
<dbReference type="Gene3D" id="1.10.3720.10">
    <property type="entry name" value="MetI-like"/>
    <property type="match status" value="1"/>
</dbReference>
<feature type="transmembrane region" description="Helical" evidence="7">
    <location>
        <begin position="284"/>
        <end position="308"/>
    </location>
</feature>
<feature type="compositionally biased region" description="Polar residues" evidence="8">
    <location>
        <begin position="1"/>
        <end position="11"/>
    </location>
</feature>
<keyword evidence="3" id="KW-1003">Cell membrane</keyword>
<evidence type="ECO:0000313" key="10">
    <source>
        <dbReference type="EMBL" id="GAA3638207.1"/>
    </source>
</evidence>
<dbReference type="PANTHER" id="PTHR30193">
    <property type="entry name" value="ABC TRANSPORTER PERMEASE PROTEIN"/>
    <property type="match status" value="1"/>
</dbReference>
<name>A0ABP7AQG5_9MICO</name>
<evidence type="ECO:0000256" key="7">
    <source>
        <dbReference type="RuleBase" id="RU363032"/>
    </source>
</evidence>
<proteinExistence type="inferred from homology"/>
<feature type="domain" description="ABC transmembrane type-1" evidence="9">
    <location>
        <begin position="92"/>
        <end position="305"/>
    </location>
</feature>
<keyword evidence="11" id="KW-1185">Reference proteome</keyword>
<evidence type="ECO:0000256" key="3">
    <source>
        <dbReference type="ARBA" id="ARBA00022475"/>
    </source>
</evidence>
<dbReference type="InterPro" id="IPR051393">
    <property type="entry name" value="ABC_transporter_permease"/>
</dbReference>
<comment type="similarity">
    <text evidence="7">Belongs to the binding-protein-dependent transport system permease family.</text>
</comment>
<sequence length="314" mass="34230">MTDTRATQRIVTRSGAGKTPRPAGGRAHRYDLVAAWGMLTPAVIMFTTFVIVPALVGIALSFFEWDFFNPPVFVGFDNYVQLVSDPDVWHALWVTIQYVVLGVIPTVLVGFMLAVLINANMPGVPALRVLYFVPVVLSVAVSAVLWSFMYDPRQGPVAALLRAFGLPPIDFLNSEVLALPSLVLMMIWLALPIVIIFYLAGLQRVPEDIYAAAALDGAGAWRTLWSMTWPNVMPTTYVVVVLQIINFVANSLDVSLIMTGGGPLGATRSLSLYAYEQAFSFQNVGYASALSIFQLLLIVGIVALGRVLGSRSFR</sequence>
<reference evidence="11" key="1">
    <citation type="journal article" date="2019" name="Int. J. Syst. Evol. Microbiol.">
        <title>The Global Catalogue of Microorganisms (GCM) 10K type strain sequencing project: providing services to taxonomists for standard genome sequencing and annotation.</title>
        <authorList>
            <consortium name="The Broad Institute Genomics Platform"/>
            <consortium name="The Broad Institute Genome Sequencing Center for Infectious Disease"/>
            <person name="Wu L."/>
            <person name="Ma J."/>
        </authorList>
    </citation>
    <scope>NUCLEOTIDE SEQUENCE [LARGE SCALE GENOMIC DNA]</scope>
    <source>
        <strain evidence="11">JCM 16544</strain>
    </source>
</reference>
<accession>A0ABP7AQG5</accession>
<dbReference type="EMBL" id="BAAAYU010000005">
    <property type="protein sequence ID" value="GAA3638207.1"/>
    <property type="molecule type" value="Genomic_DNA"/>
</dbReference>
<dbReference type="SUPFAM" id="SSF161098">
    <property type="entry name" value="MetI-like"/>
    <property type="match status" value="1"/>
</dbReference>
<protein>
    <submittedName>
        <fullName evidence="10">Sugar ABC transporter permease</fullName>
    </submittedName>
</protein>
<comment type="subcellular location">
    <subcellularLocation>
        <location evidence="1 7">Cell membrane</location>
        <topology evidence="1 7">Multi-pass membrane protein</topology>
    </subcellularLocation>
</comment>
<evidence type="ECO:0000256" key="6">
    <source>
        <dbReference type="ARBA" id="ARBA00023136"/>
    </source>
</evidence>
<evidence type="ECO:0000313" key="11">
    <source>
        <dbReference type="Proteomes" id="UP001501697"/>
    </source>
</evidence>
<dbReference type="Pfam" id="PF00528">
    <property type="entry name" value="BPD_transp_1"/>
    <property type="match status" value="1"/>
</dbReference>
<keyword evidence="6 7" id="KW-0472">Membrane</keyword>
<feature type="region of interest" description="Disordered" evidence="8">
    <location>
        <begin position="1"/>
        <end position="25"/>
    </location>
</feature>
<feature type="transmembrane region" description="Helical" evidence="7">
    <location>
        <begin position="96"/>
        <end position="117"/>
    </location>
</feature>
<keyword evidence="2 7" id="KW-0813">Transport</keyword>
<evidence type="ECO:0000256" key="2">
    <source>
        <dbReference type="ARBA" id="ARBA00022448"/>
    </source>
</evidence>
<keyword evidence="4 7" id="KW-0812">Transmembrane</keyword>
<gene>
    <name evidence="10" type="ORF">GCM10022200_22010</name>
</gene>
<feature type="transmembrane region" description="Helical" evidence="7">
    <location>
        <begin position="129"/>
        <end position="149"/>
    </location>
</feature>
<evidence type="ECO:0000259" key="9">
    <source>
        <dbReference type="PROSITE" id="PS50928"/>
    </source>
</evidence>
<dbReference type="InterPro" id="IPR035906">
    <property type="entry name" value="MetI-like_sf"/>
</dbReference>
<dbReference type="CDD" id="cd06261">
    <property type="entry name" value="TM_PBP2"/>
    <property type="match status" value="1"/>
</dbReference>
<feature type="transmembrane region" description="Helical" evidence="7">
    <location>
        <begin position="177"/>
        <end position="200"/>
    </location>
</feature>
<dbReference type="Proteomes" id="UP001501697">
    <property type="component" value="Unassembled WGS sequence"/>
</dbReference>
<dbReference type="PROSITE" id="PS50928">
    <property type="entry name" value="ABC_TM1"/>
    <property type="match status" value="1"/>
</dbReference>
<keyword evidence="5 7" id="KW-1133">Transmembrane helix</keyword>
<evidence type="ECO:0000256" key="1">
    <source>
        <dbReference type="ARBA" id="ARBA00004651"/>
    </source>
</evidence>
<evidence type="ECO:0000256" key="8">
    <source>
        <dbReference type="SAM" id="MobiDB-lite"/>
    </source>
</evidence>
<feature type="transmembrane region" description="Helical" evidence="7">
    <location>
        <begin position="36"/>
        <end position="63"/>
    </location>
</feature>
<dbReference type="InterPro" id="IPR000515">
    <property type="entry name" value="MetI-like"/>
</dbReference>
<dbReference type="PANTHER" id="PTHR30193:SF41">
    <property type="entry name" value="DIACETYLCHITOBIOSE UPTAKE SYSTEM PERMEASE PROTEIN NGCF"/>
    <property type="match status" value="1"/>
</dbReference>
<comment type="caution">
    <text evidence="10">The sequence shown here is derived from an EMBL/GenBank/DDBJ whole genome shotgun (WGS) entry which is preliminary data.</text>
</comment>
<dbReference type="RefSeq" id="WP_344738489.1">
    <property type="nucleotide sequence ID" value="NZ_BAAAYU010000005.1"/>
</dbReference>
<organism evidence="10 11">
    <name type="scientific">Microbacterium awajiense</name>
    <dbReference type="NCBI Taxonomy" id="415214"/>
    <lineage>
        <taxon>Bacteria</taxon>
        <taxon>Bacillati</taxon>
        <taxon>Actinomycetota</taxon>
        <taxon>Actinomycetes</taxon>
        <taxon>Micrococcales</taxon>
        <taxon>Microbacteriaceae</taxon>
        <taxon>Microbacterium</taxon>
    </lineage>
</organism>